<dbReference type="STRING" id="644358.A0A0C4DRR2"/>
<reference evidence="3" key="3">
    <citation type="submission" date="2011-03" db="EMBL/GenBank/DDBJ databases">
        <title>Annotation of Magnaporthe poae ATCC 64411.</title>
        <authorList>
            <person name="Ma L.-J."/>
            <person name="Dead R."/>
            <person name="Young S.K."/>
            <person name="Zeng Q."/>
            <person name="Gargeya S."/>
            <person name="Fitzgerald M."/>
            <person name="Haas B."/>
            <person name="Abouelleil A."/>
            <person name="Alvarado L."/>
            <person name="Arachchi H.M."/>
            <person name="Berlin A."/>
            <person name="Brown A."/>
            <person name="Chapman S.B."/>
            <person name="Chen Z."/>
            <person name="Dunbar C."/>
            <person name="Freedman E."/>
            <person name="Gearin G."/>
            <person name="Gellesch M."/>
            <person name="Goldberg J."/>
            <person name="Griggs A."/>
            <person name="Gujja S."/>
            <person name="Heiman D."/>
            <person name="Howarth C."/>
            <person name="Larson L."/>
            <person name="Lui A."/>
            <person name="MacDonald P.J.P."/>
            <person name="Mehta T."/>
            <person name="Montmayeur A."/>
            <person name="Murphy C."/>
            <person name="Neiman D."/>
            <person name="Pearson M."/>
            <person name="Priest M."/>
            <person name="Roberts A."/>
            <person name="Saif S."/>
            <person name="Shea T."/>
            <person name="Shenoy N."/>
            <person name="Sisk P."/>
            <person name="Stolte C."/>
            <person name="Sykes S."/>
            <person name="Yandava C."/>
            <person name="Wortman J."/>
            <person name="Nusbaum C."/>
            <person name="Birren B."/>
        </authorList>
    </citation>
    <scope>NUCLEOTIDE SEQUENCE</scope>
    <source>
        <strain evidence="3">ATCC 64411</strain>
    </source>
</reference>
<feature type="region of interest" description="Disordered" evidence="2">
    <location>
        <begin position="60"/>
        <end position="92"/>
    </location>
</feature>
<protein>
    <recommendedName>
        <fullName evidence="6">Transcription factor tau subunit sfc4</fullName>
    </recommendedName>
</protein>
<dbReference type="EMBL" id="ADBL01000635">
    <property type="status" value="NOT_ANNOTATED_CDS"/>
    <property type="molecule type" value="Genomic_DNA"/>
</dbReference>
<dbReference type="OMA" id="SSPNMKF"/>
<feature type="region of interest" description="Disordered" evidence="2">
    <location>
        <begin position="818"/>
        <end position="871"/>
    </location>
</feature>
<reference evidence="4" key="4">
    <citation type="journal article" date="2015" name="G3 (Bethesda)">
        <title>Genome sequences of three phytopathogenic species of the Magnaporthaceae family of fungi.</title>
        <authorList>
            <person name="Okagaki L.H."/>
            <person name="Nunes C.C."/>
            <person name="Sailsbery J."/>
            <person name="Clay B."/>
            <person name="Brown D."/>
            <person name="John T."/>
            <person name="Oh Y."/>
            <person name="Young N."/>
            <person name="Fitzgerald M."/>
            <person name="Haas B.J."/>
            <person name="Zeng Q."/>
            <person name="Young S."/>
            <person name="Adiconis X."/>
            <person name="Fan L."/>
            <person name="Levin J.Z."/>
            <person name="Mitchell T.K."/>
            <person name="Okubara P.A."/>
            <person name="Farman M.L."/>
            <person name="Kohn L.M."/>
            <person name="Birren B."/>
            <person name="Ma L.-J."/>
            <person name="Dean R.A."/>
        </authorList>
    </citation>
    <scope>NUCLEOTIDE SEQUENCE</scope>
    <source>
        <strain evidence="4">ATCC 64411 / 73-15</strain>
    </source>
</reference>
<dbReference type="GO" id="GO:0006383">
    <property type="term" value="P:transcription by RNA polymerase III"/>
    <property type="evidence" value="ECO:0007669"/>
    <property type="project" value="InterPro"/>
</dbReference>
<name>A0A0C4DRR2_MAGP6</name>
<evidence type="ECO:0008006" key="6">
    <source>
        <dbReference type="Google" id="ProtNLM"/>
    </source>
</evidence>
<dbReference type="SUPFAM" id="SSF48452">
    <property type="entry name" value="TPR-like"/>
    <property type="match status" value="3"/>
</dbReference>
<dbReference type="Pfam" id="PF13181">
    <property type="entry name" value="TPR_8"/>
    <property type="match status" value="1"/>
</dbReference>
<dbReference type="Gene3D" id="1.25.40.10">
    <property type="entry name" value="Tetratricopeptide repeat domain"/>
    <property type="match status" value="3"/>
</dbReference>
<organism evidence="4 5">
    <name type="scientific">Magnaporthiopsis poae (strain ATCC 64411 / 73-15)</name>
    <name type="common">Kentucky bluegrass fungus</name>
    <name type="synonym">Magnaporthe poae</name>
    <dbReference type="NCBI Taxonomy" id="644358"/>
    <lineage>
        <taxon>Eukaryota</taxon>
        <taxon>Fungi</taxon>
        <taxon>Dikarya</taxon>
        <taxon>Ascomycota</taxon>
        <taxon>Pezizomycotina</taxon>
        <taxon>Sordariomycetes</taxon>
        <taxon>Sordariomycetidae</taxon>
        <taxon>Magnaporthales</taxon>
        <taxon>Magnaporthaceae</taxon>
        <taxon>Magnaporthiopsis</taxon>
    </lineage>
</organism>
<evidence type="ECO:0000256" key="1">
    <source>
        <dbReference type="PROSITE-ProRule" id="PRU00339"/>
    </source>
</evidence>
<keyword evidence="5" id="KW-1185">Reference proteome</keyword>
<dbReference type="PANTHER" id="PTHR23082">
    <property type="entry name" value="TRANSCRIPTION INITIATION FACTOR IIIC TFIIIC , POLYPEPTIDE 3-RELATED"/>
    <property type="match status" value="1"/>
</dbReference>
<reference evidence="3" key="2">
    <citation type="submission" date="2010-05" db="EMBL/GenBank/DDBJ databases">
        <title>The Genome Sequence of Magnaporthe poae strain ATCC 64411.</title>
        <authorList>
            <consortium name="The Broad Institute Genome Sequencing Platform"/>
            <consortium name="Broad Institute Genome Sequencing Center for Infectious Disease"/>
            <person name="Ma L.-J."/>
            <person name="Dead R."/>
            <person name="Young S."/>
            <person name="Zeng Q."/>
            <person name="Koehrsen M."/>
            <person name="Alvarado L."/>
            <person name="Berlin A."/>
            <person name="Chapman S.B."/>
            <person name="Chen Z."/>
            <person name="Freedman E."/>
            <person name="Gellesch M."/>
            <person name="Goldberg J."/>
            <person name="Griggs A."/>
            <person name="Gujja S."/>
            <person name="Heilman E.R."/>
            <person name="Heiman D."/>
            <person name="Hepburn T."/>
            <person name="Howarth C."/>
            <person name="Jen D."/>
            <person name="Larson L."/>
            <person name="Mehta T."/>
            <person name="Neiman D."/>
            <person name="Pearson M."/>
            <person name="Roberts A."/>
            <person name="Saif S."/>
            <person name="Shea T."/>
            <person name="Shenoy N."/>
            <person name="Sisk P."/>
            <person name="Stolte C."/>
            <person name="Sykes S."/>
            <person name="Walk T."/>
            <person name="White J."/>
            <person name="Yandava C."/>
            <person name="Haas B."/>
            <person name="Nusbaum C."/>
            <person name="Birren B."/>
        </authorList>
    </citation>
    <scope>NUCLEOTIDE SEQUENCE</scope>
    <source>
        <strain evidence="3">ATCC 64411</strain>
    </source>
</reference>
<dbReference type="EnsemblFungi" id="MAPG_02577T0">
    <property type="protein sequence ID" value="MAPG_02577T0"/>
    <property type="gene ID" value="MAPG_02577"/>
</dbReference>
<reference evidence="4" key="5">
    <citation type="submission" date="2015-06" db="UniProtKB">
        <authorList>
            <consortium name="EnsemblFungi"/>
        </authorList>
    </citation>
    <scope>IDENTIFICATION</scope>
    <source>
        <strain evidence="4">ATCC 64411</strain>
    </source>
</reference>
<dbReference type="OrthoDB" id="9991317at2759"/>
<dbReference type="InterPro" id="IPR011990">
    <property type="entry name" value="TPR-like_helical_dom_sf"/>
</dbReference>
<dbReference type="Pfam" id="PF13432">
    <property type="entry name" value="TPR_16"/>
    <property type="match status" value="1"/>
</dbReference>
<dbReference type="EMBL" id="GL876967">
    <property type="protein sequence ID" value="KLU83519.1"/>
    <property type="molecule type" value="Genomic_DNA"/>
</dbReference>
<dbReference type="SMART" id="SM00028">
    <property type="entry name" value="TPR"/>
    <property type="match status" value="7"/>
</dbReference>
<dbReference type="InterPro" id="IPR019734">
    <property type="entry name" value="TPR_rpt"/>
</dbReference>
<evidence type="ECO:0000313" key="3">
    <source>
        <dbReference type="EMBL" id="KLU83519.1"/>
    </source>
</evidence>
<dbReference type="AlphaFoldDB" id="A0A0C4DRR2"/>
<keyword evidence="1" id="KW-0802">TPR repeat</keyword>
<dbReference type="InterPro" id="IPR039340">
    <property type="entry name" value="Tfc4/TFIIIC-102/Sfc4"/>
</dbReference>
<dbReference type="Proteomes" id="UP000011715">
    <property type="component" value="Unassembled WGS sequence"/>
</dbReference>
<feature type="region of interest" description="Disordered" evidence="2">
    <location>
        <begin position="1"/>
        <end position="48"/>
    </location>
</feature>
<dbReference type="GO" id="GO:0000127">
    <property type="term" value="C:transcription factor TFIIIC complex"/>
    <property type="evidence" value="ECO:0007669"/>
    <property type="project" value="TreeGrafter"/>
</dbReference>
<accession>A0A0C4DRR2</accession>
<dbReference type="VEuPathDB" id="FungiDB:MAPG_02577"/>
<dbReference type="PROSITE" id="PS50005">
    <property type="entry name" value="TPR"/>
    <property type="match status" value="1"/>
</dbReference>
<feature type="region of interest" description="Disordered" evidence="2">
    <location>
        <begin position="664"/>
        <end position="683"/>
    </location>
</feature>
<gene>
    <name evidence="3" type="ORF">MAPG_02577</name>
</gene>
<dbReference type="eggNOG" id="KOG2076">
    <property type="taxonomic scope" value="Eukaryota"/>
</dbReference>
<dbReference type="PANTHER" id="PTHR23082:SF0">
    <property type="entry name" value="GENERAL TRANSCRIPTION FACTOR 3C POLYPEPTIDE 3"/>
    <property type="match status" value="1"/>
</dbReference>
<evidence type="ECO:0000313" key="4">
    <source>
        <dbReference type="EnsemblFungi" id="MAPG_02577T0"/>
    </source>
</evidence>
<proteinExistence type="predicted"/>
<feature type="compositionally biased region" description="Basic and acidic residues" evidence="2">
    <location>
        <begin position="16"/>
        <end position="25"/>
    </location>
</feature>
<sequence length="1064" mass="118980">MVRAPGATDGQGPADHPPEGTHDDGGESDASMSDVSDADSEYLRVRDQINRANADRTAFLETFEEASSPVEEQPHSPQAAVRKPPKRAPRKVKELPTEIKLLVSAATNAFLEERYDEALLAAKETIRLNAEVPSAWGILATVYEERGDWRHALEAKRIQASLTRTDVQLWLATADLALRIPDLDGGPGSSPENLRVAMECYTLLLQVDRTNLVARLAKADILADLGDSGKAVVAYRDYLKARPYNLRAVRNLAEHAFNARRAKEAIESAVEAYRCCIEHARAGKPLDDMEVFDWIDIRIFIELLASLGQYAEAARWLMSLARWLLGRPNDTIWDECGDDREWDLDDKRRQDLPSFYADVYGPASYGQGMPLDLRGKLAVYRLKLKMEDEAMRHLSWLDPEDLNIREALACTPTIAKEIASELCENNNPQLALAYYDMYRELAEPPLDADYFVSRAKCHLQLSDGPAAEDCFISALEVDEDNIDARYELAKMYEEAQERDEAFRLVGEALSLEAGHSEQSHETHRFILDRGKLVQKPRKYRHGLTRSTGRGKYRPRRLGDKSTRRRFEEEVAARLREKFELCRRLKAEMAATRDDDDGGSGMMAEWMGAAKELVDDFRSFRDFYSWEKYVSSLGYGNFFKMDGEPIDGAKDVSITDLAKRLHSKLAPAEAEGEEQPTPQQLDRHEHRGIPFDDWLDLFLEYAVGLARQGRTSDAYAVCQSARDSIVYNKARDSMMLIHLAWASCAVHAGDEETCVAVARYFINQNSFVTDAYMLFAALCRLCQTSSTWYQSGPSQKFMLRQIRQMDDIVAARAREGAAAGGAGGPSSAVTAAGESALLPPPPPPTTADSMMVAENQSQDEEQQPLKLQASQASSTPAAAPLAPAATVASGPATVDTCLLVMYGCILFSSTSYQYALAYFLRARTLDPDNPAVNLVVALAYVHWSLKRQSQNRQYSLMQGFAYLFRYHDVRSRSGSPEERQEAHFNVARTYHLLGIHDLAVAYYRKVLAEAETEEQPGNAATASGSHRCRREDLVLEAALNMRTYCLTTGDMEGARAITERWLVLS</sequence>
<evidence type="ECO:0000256" key="2">
    <source>
        <dbReference type="SAM" id="MobiDB-lite"/>
    </source>
</evidence>
<evidence type="ECO:0000313" key="5">
    <source>
        <dbReference type="Proteomes" id="UP000011715"/>
    </source>
</evidence>
<reference evidence="5" key="1">
    <citation type="submission" date="2010-05" db="EMBL/GenBank/DDBJ databases">
        <title>The genome sequence of Magnaporthe poae strain ATCC 64411.</title>
        <authorList>
            <person name="Ma L.-J."/>
            <person name="Dead R."/>
            <person name="Young S."/>
            <person name="Zeng Q."/>
            <person name="Koehrsen M."/>
            <person name="Alvarado L."/>
            <person name="Berlin A."/>
            <person name="Chapman S.B."/>
            <person name="Chen Z."/>
            <person name="Freedman E."/>
            <person name="Gellesch M."/>
            <person name="Goldberg J."/>
            <person name="Griggs A."/>
            <person name="Gujja S."/>
            <person name="Heilman E.R."/>
            <person name="Heiman D."/>
            <person name="Hepburn T."/>
            <person name="Howarth C."/>
            <person name="Jen D."/>
            <person name="Larson L."/>
            <person name="Mehta T."/>
            <person name="Neiman D."/>
            <person name="Pearson M."/>
            <person name="Roberts A."/>
            <person name="Saif S."/>
            <person name="Shea T."/>
            <person name="Shenoy N."/>
            <person name="Sisk P."/>
            <person name="Stolte C."/>
            <person name="Sykes S."/>
            <person name="Walk T."/>
            <person name="White J."/>
            <person name="Yandava C."/>
            <person name="Haas B."/>
            <person name="Nusbaum C."/>
            <person name="Birren B."/>
        </authorList>
    </citation>
    <scope>NUCLEOTIDE SEQUENCE [LARGE SCALE GENOMIC DNA]</scope>
    <source>
        <strain evidence="5">ATCC 64411 / 73-15</strain>
    </source>
</reference>
<feature type="repeat" description="TPR" evidence="1">
    <location>
        <begin position="895"/>
        <end position="928"/>
    </location>
</feature>